<name>A0A9W6XPN1_9STRA</name>
<dbReference type="AlphaFoldDB" id="A0A9W6XPN1"/>
<feature type="region of interest" description="Disordered" evidence="1">
    <location>
        <begin position="123"/>
        <end position="144"/>
    </location>
</feature>
<comment type="caution">
    <text evidence="2">The sequence shown here is derived from an EMBL/GenBank/DDBJ whole genome shotgun (WGS) entry which is preliminary data.</text>
</comment>
<protein>
    <submittedName>
        <fullName evidence="2">Unnamed protein product</fullName>
    </submittedName>
</protein>
<dbReference type="EMBL" id="BSXW01002506">
    <property type="protein sequence ID" value="GMF42685.1"/>
    <property type="molecule type" value="Genomic_DNA"/>
</dbReference>
<sequence length="169" mass="18070">MSLLPVNRGDGIADGAASDENDDWNFPPQTTEYWHAHGDNKPSKSPPRKARQAIARPEEPVQQRPSKIKPALALSVFLVQSTMVGVLMTTLLGLPIPKQLTIASTPSPSPLLGLPGRDTSVLVDGAGRTGESQTSGGRRRRRRTALRTCIGASSERPPLGAVGNRCFDP</sequence>
<feature type="region of interest" description="Disordered" evidence="1">
    <location>
        <begin position="1"/>
        <end position="66"/>
    </location>
</feature>
<evidence type="ECO:0000313" key="3">
    <source>
        <dbReference type="Proteomes" id="UP001165083"/>
    </source>
</evidence>
<evidence type="ECO:0000313" key="2">
    <source>
        <dbReference type="EMBL" id="GMF42685.1"/>
    </source>
</evidence>
<accession>A0A9W6XPN1</accession>
<reference evidence="2" key="1">
    <citation type="submission" date="2023-04" db="EMBL/GenBank/DDBJ databases">
        <title>Phytophthora lilii NBRC 32176.</title>
        <authorList>
            <person name="Ichikawa N."/>
            <person name="Sato H."/>
            <person name="Tonouchi N."/>
        </authorList>
    </citation>
    <scope>NUCLEOTIDE SEQUENCE</scope>
    <source>
        <strain evidence="2">NBRC 32176</strain>
    </source>
</reference>
<proteinExistence type="predicted"/>
<keyword evidence="3" id="KW-1185">Reference proteome</keyword>
<gene>
    <name evidence="2" type="ORF">Plil01_001680800</name>
</gene>
<organism evidence="2 3">
    <name type="scientific">Phytophthora lilii</name>
    <dbReference type="NCBI Taxonomy" id="2077276"/>
    <lineage>
        <taxon>Eukaryota</taxon>
        <taxon>Sar</taxon>
        <taxon>Stramenopiles</taxon>
        <taxon>Oomycota</taxon>
        <taxon>Peronosporomycetes</taxon>
        <taxon>Peronosporales</taxon>
        <taxon>Peronosporaceae</taxon>
        <taxon>Phytophthora</taxon>
    </lineage>
</organism>
<evidence type="ECO:0000256" key="1">
    <source>
        <dbReference type="SAM" id="MobiDB-lite"/>
    </source>
</evidence>
<dbReference type="Proteomes" id="UP001165083">
    <property type="component" value="Unassembled WGS sequence"/>
</dbReference>